<dbReference type="Proteomes" id="UP000428328">
    <property type="component" value="Chromosome"/>
</dbReference>
<evidence type="ECO:0008006" key="4">
    <source>
        <dbReference type="Google" id="ProtNLM"/>
    </source>
</evidence>
<dbReference type="KEGG" id="psel:GM415_16410"/>
<organism evidence="2 3">
    <name type="scientific">Pseudodesulfovibrio cashew</name>
    <dbReference type="NCBI Taxonomy" id="2678688"/>
    <lineage>
        <taxon>Bacteria</taxon>
        <taxon>Pseudomonadati</taxon>
        <taxon>Thermodesulfobacteriota</taxon>
        <taxon>Desulfovibrionia</taxon>
        <taxon>Desulfovibrionales</taxon>
        <taxon>Desulfovibrionaceae</taxon>
    </lineage>
</organism>
<keyword evidence="1" id="KW-0732">Signal</keyword>
<evidence type="ECO:0000256" key="1">
    <source>
        <dbReference type="SAM" id="SignalP"/>
    </source>
</evidence>
<gene>
    <name evidence="2" type="ORF">GM415_16410</name>
</gene>
<evidence type="ECO:0000313" key="3">
    <source>
        <dbReference type="Proteomes" id="UP000428328"/>
    </source>
</evidence>
<dbReference type="EMBL" id="CP046400">
    <property type="protein sequence ID" value="QGY41636.1"/>
    <property type="molecule type" value="Genomic_DNA"/>
</dbReference>
<name>A0A6I6JFM8_9BACT</name>
<accession>A0A6I6JFM8</accession>
<dbReference type="AlphaFoldDB" id="A0A6I6JFM8"/>
<keyword evidence="3" id="KW-1185">Reference proteome</keyword>
<sequence length="123" mass="13313">MKRFLPFIFCLCLVLAAGAAQAGEQEPFVVHFVVIGKVLPDGSDSAPLMDEFKLEVLKLAGGFTELGPTRGGSLHDNVVRSEENVSFIIGAKKDISVELKALTDRLFKDGGAFIMSWPGKVLF</sequence>
<reference evidence="2 3" key="1">
    <citation type="submission" date="2019-11" db="EMBL/GenBank/DDBJ databases">
        <authorList>
            <person name="Zheng R.K."/>
            <person name="Sun C.M."/>
        </authorList>
    </citation>
    <scope>NUCLEOTIDE SEQUENCE [LARGE SCALE GENOMIC DNA]</scope>
    <source>
        <strain evidence="2 3">SRB007</strain>
    </source>
</reference>
<feature type="chain" id="PRO_5026097983" description="DUF3574 domain-containing protein" evidence="1">
    <location>
        <begin position="23"/>
        <end position="123"/>
    </location>
</feature>
<protein>
    <recommendedName>
        <fullName evidence="4">DUF3574 domain-containing protein</fullName>
    </recommendedName>
</protein>
<dbReference type="RefSeq" id="WP_158950079.1">
    <property type="nucleotide sequence ID" value="NZ_CP046400.1"/>
</dbReference>
<proteinExistence type="predicted"/>
<feature type="signal peptide" evidence="1">
    <location>
        <begin position="1"/>
        <end position="22"/>
    </location>
</feature>
<evidence type="ECO:0000313" key="2">
    <source>
        <dbReference type="EMBL" id="QGY41636.1"/>
    </source>
</evidence>